<dbReference type="SUPFAM" id="SSF52540">
    <property type="entry name" value="P-loop containing nucleoside triphosphate hydrolases"/>
    <property type="match status" value="1"/>
</dbReference>
<gene>
    <name evidence="3" type="ORF">R3P96_21655</name>
</gene>
<sequence>MLLTRVLVRFYRSFNFDQEAKATRNNEYGWEVIEGAGWFPFVEIDIDPEVTAVVGANESGKSHLIGATLRALSGERISSVDFCRYSQMYSVEVGEIRSPDFGAEFMLTSAADVDALKSVGLSLSIRDRFTLLRMGSGENAIIRKGQPIHPLDSEGLARVQAVLPQAYQLKTRARIPDVISFDALLERQPGLLSRRRDRFEFDESLRSGGISSWPQLVAGIASLVAPSADPGDSADESPGESERLGRDLLLNVARISPTKFSELETAIRDGEEGQVGALIEQMNRSIARHLNFRRWWRQDRDFELRLAPREREVAFTIRDKTGTDYSFSERSRGLTYFLGYFVQLRAHQRPAHRSEVLLMDEPDAYLSSAAQADLLRVLDDFARPANGTRRDQVIYVTHSPFLINKNAGHRIRVLDKGTDQEGTRVVRDIVRNHDEPLRTSIGAHIAETAFIGGANLLVEGPTDQILLTGALSLLRRRGHPTSELIDLNEVTIVPCASASHVPYMAYLARGRDTLKPPCVALLDDDNSGRDAISKLTKGEADGKRILQDRHIINLGDWAKDADLSLAAGTVVVEPEDLIPAAVAVEGARYYAHRFLGLPAGDTAALQPNDVVNILGAHRGSMFAALKAAFAAAFDGKSLQKVGFSKELVHYLERAAAENPRPTGLPAFEQNFSALIQYLGDALVDAGSSESNVRDLDRVERIIKSFIHDFSDGMSRDTANRLLRDIDSVLDDSEEHDSIRQRMSAMRRLHHLTVDPLTSVEESKLFLGSLPDLLKLPRQHFLDQLGPAQTSNVKKTTQKARTASRKASEVPSVGERAAAASE</sequence>
<dbReference type="PANTHER" id="PTHR43581">
    <property type="entry name" value="ATP/GTP PHOSPHATASE"/>
    <property type="match status" value="1"/>
</dbReference>
<comment type="caution">
    <text evidence="3">The sequence shown here is derived from an EMBL/GenBank/DDBJ whole genome shotgun (WGS) entry which is preliminary data.</text>
</comment>
<proteinExistence type="predicted"/>
<dbReference type="RefSeq" id="WP_317566075.1">
    <property type="nucleotide sequence ID" value="NZ_JAWLJX010000009.1"/>
</dbReference>
<feature type="region of interest" description="Disordered" evidence="1">
    <location>
        <begin position="784"/>
        <end position="821"/>
    </location>
</feature>
<organism evidence="3 4">
    <name type="scientific">Rhodococcoides yunnanense</name>
    <dbReference type="NCBI Taxonomy" id="278209"/>
    <lineage>
        <taxon>Bacteria</taxon>
        <taxon>Bacillati</taxon>
        <taxon>Actinomycetota</taxon>
        <taxon>Actinomycetes</taxon>
        <taxon>Mycobacteriales</taxon>
        <taxon>Nocardiaceae</taxon>
        <taxon>Rhodococcoides</taxon>
    </lineage>
</organism>
<dbReference type="InterPro" id="IPR027417">
    <property type="entry name" value="P-loop_NTPase"/>
</dbReference>
<evidence type="ECO:0000259" key="2">
    <source>
        <dbReference type="Pfam" id="PF13304"/>
    </source>
</evidence>
<dbReference type="Pfam" id="PF13304">
    <property type="entry name" value="AAA_21"/>
    <property type="match status" value="1"/>
</dbReference>
<keyword evidence="4" id="KW-1185">Reference proteome</keyword>
<evidence type="ECO:0000313" key="4">
    <source>
        <dbReference type="Proteomes" id="UP001185755"/>
    </source>
</evidence>
<dbReference type="InterPro" id="IPR003959">
    <property type="entry name" value="ATPase_AAA_core"/>
</dbReference>
<reference evidence="3 4" key="1">
    <citation type="submission" date="2023-10" db="EMBL/GenBank/DDBJ databases">
        <title>Development of a sustainable strategy for remediation of hydrocarbon-contaminated territories based on the waste exchange concept.</title>
        <authorList>
            <person name="Krivoruchko A."/>
        </authorList>
    </citation>
    <scope>NUCLEOTIDE SEQUENCE [LARGE SCALE GENOMIC DNA]</scope>
    <source>
        <strain evidence="3 4">IEGM 1323</strain>
    </source>
</reference>
<evidence type="ECO:0000313" key="3">
    <source>
        <dbReference type="EMBL" id="MDV6263953.1"/>
    </source>
</evidence>
<dbReference type="Gene3D" id="3.40.50.300">
    <property type="entry name" value="P-loop containing nucleotide triphosphate hydrolases"/>
    <property type="match status" value="1"/>
</dbReference>
<dbReference type="EMBL" id="JAWLJX010000009">
    <property type="protein sequence ID" value="MDV6263953.1"/>
    <property type="molecule type" value="Genomic_DNA"/>
</dbReference>
<accession>A0ABU4BI94</accession>
<dbReference type="PANTHER" id="PTHR43581:SF2">
    <property type="entry name" value="EXCINUCLEASE ATPASE SUBUNIT"/>
    <property type="match status" value="1"/>
</dbReference>
<protein>
    <submittedName>
        <fullName evidence="3">AAA family ATPase</fullName>
    </submittedName>
</protein>
<dbReference type="CDD" id="cd00267">
    <property type="entry name" value="ABC_ATPase"/>
    <property type="match status" value="1"/>
</dbReference>
<dbReference type="InterPro" id="IPR051396">
    <property type="entry name" value="Bact_Antivir_Def_Nuclease"/>
</dbReference>
<feature type="domain" description="ATPase AAA-type core" evidence="2">
    <location>
        <begin position="307"/>
        <end position="404"/>
    </location>
</feature>
<name>A0ABU4BI94_9NOCA</name>
<evidence type="ECO:0000256" key="1">
    <source>
        <dbReference type="SAM" id="MobiDB-lite"/>
    </source>
</evidence>
<dbReference type="Proteomes" id="UP001185755">
    <property type="component" value="Unassembled WGS sequence"/>
</dbReference>